<dbReference type="EMBL" id="KV454428">
    <property type="protein sequence ID" value="ODQ81356.1"/>
    <property type="molecule type" value="Genomic_DNA"/>
</dbReference>
<proteinExistence type="predicted"/>
<evidence type="ECO:0000313" key="2">
    <source>
        <dbReference type="Proteomes" id="UP000094336"/>
    </source>
</evidence>
<evidence type="ECO:0000313" key="1">
    <source>
        <dbReference type="EMBL" id="ODQ81356.1"/>
    </source>
</evidence>
<dbReference type="Proteomes" id="UP000094336">
    <property type="component" value="Unassembled WGS sequence"/>
</dbReference>
<sequence>MMFKVLLGSLAYTYGIYIQNLVKMLFESYSILSETALNKTNTELYCKYWFIRLAIPYTGCLKAGRAYWNAWYLRQTAFWFDECVTRNSHDR</sequence>
<dbReference type="RefSeq" id="XP_018986684.1">
    <property type="nucleotide sequence ID" value="XM_019126954.1"/>
</dbReference>
<reference evidence="2" key="1">
    <citation type="submission" date="2016-05" db="EMBL/GenBank/DDBJ databases">
        <title>Comparative genomics of biotechnologically important yeasts.</title>
        <authorList>
            <consortium name="DOE Joint Genome Institute"/>
            <person name="Riley R."/>
            <person name="Haridas S."/>
            <person name="Wolfe K.H."/>
            <person name="Lopes M.R."/>
            <person name="Hittinger C.T."/>
            <person name="Goker M."/>
            <person name="Salamov A."/>
            <person name="Wisecaver J."/>
            <person name="Long T.M."/>
            <person name="Aerts A.L."/>
            <person name="Barry K."/>
            <person name="Choi C."/>
            <person name="Clum A."/>
            <person name="Coughlan A.Y."/>
            <person name="Deshpande S."/>
            <person name="Douglass A.P."/>
            <person name="Hanson S.J."/>
            <person name="Klenk H.-P."/>
            <person name="Labutti K."/>
            <person name="Lapidus A."/>
            <person name="Lindquist E."/>
            <person name="Lipzen A."/>
            <person name="Meier-Kolthoff J.P."/>
            <person name="Ohm R.A."/>
            <person name="Otillar R.P."/>
            <person name="Pangilinan J."/>
            <person name="Peng Y."/>
            <person name="Rokas A."/>
            <person name="Rosa C.A."/>
            <person name="Scheuner C."/>
            <person name="Sibirny A.A."/>
            <person name="Slot J.C."/>
            <person name="Stielow J.B."/>
            <person name="Sun H."/>
            <person name="Kurtzman C.P."/>
            <person name="Blackwell M."/>
            <person name="Grigoriev I.V."/>
            <person name="Jeffries T.W."/>
        </authorList>
    </citation>
    <scope>NUCLEOTIDE SEQUENCE [LARGE SCALE GENOMIC DNA]</scope>
    <source>
        <strain evidence="2">NRRL Y-12698</strain>
    </source>
</reference>
<name>A0A1E3QUL1_9ASCO</name>
<gene>
    <name evidence="1" type="ORF">BABINDRAFT_123439</name>
</gene>
<dbReference type="GeneID" id="30144808"/>
<accession>A0A1E3QUL1</accession>
<dbReference type="AlphaFoldDB" id="A0A1E3QUL1"/>
<protein>
    <submittedName>
        <fullName evidence="1">Uncharacterized protein</fullName>
    </submittedName>
</protein>
<keyword evidence="2" id="KW-1185">Reference proteome</keyword>
<organism evidence="1 2">
    <name type="scientific">Babjeviella inositovora NRRL Y-12698</name>
    <dbReference type="NCBI Taxonomy" id="984486"/>
    <lineage>
        <taxon>Eukaryota</taxon>
        <taxon>Fungi</taxon>
        <taxon>Dikarya</taxon>
        <taxon>Ascomycota</taxon>
        <taxon>Saccharomycotina</taxon>
        <taxon>Pichiomycetes</taxon>
        <taxon>Serinales incertae sedis</taxon>
        <taxon>Babjeviella</taxon>
    </lineage>
</organism>